<dbReference type="PANTHER" id="PTHR43293:SF3">
    <property type="entry name" value="CHOLESTEROL RING-CLEAVING HYDROLASE IPDB SUBUNIT"/>
    <property type="match status" value="1"/>
</dbReference>
<reference evidence="2 3" key="1">
    <citation type="submission" date="2019-12" db="EMBL/GenBank/DDBJ databases">
        <title>Defluviitalea raffinosedens, isolated from a biogas fermenter, genome sequencing and characterization.</title>
        <authorList>
            <person name="Rettenmaier R."/>
            <person name="Schneider M."/>
            <person name="Neuhaus K."/>
            <person name="Liebl W."/>
            <person name="Zverlov V."/>
        </authorList>
    </citation>
    <scope>NUCLEOTIDE SEQUENCE [LARGE SCALE GENOMIC DNA]</scope>
    <source>
        <strain evidence="2 3">249c-K6</strain>
    </source>
</reference>
<dbReference type="SUPFAM" id="SSF100950">
    <property type="entry name" value="NagB/RpiA/CoA transferase-like"/>
    <property type="match status" value="1"/>
</dbReference>
<dbReference type="PANTHER" id="PTHR43293">
    <property type="entry name" value="ACETATE COA-TRANSFERASE YDIF"/>
    <property type="match status" value="1"/>
</dbReference>
<dbReference type="EMBL" id="WSLF01000011">
    <property type="protein sequence ID" value="KAE9632043.1"/>
    <property type="molecule type" value="Genomic_DNA"/>
</dbReference>
<evidence type="ECO:0000256" key="1">
    <source>
        <dbReference type="ARBA" id="ARBA00007047"/>
    </source>
</evidence>
<dbReference type="AlphaFoldDB" id="A0A7C8HDQ7"/>
<name>A0A7C8HDQ7_9FIRM</name>
<sequence>MDNIRACDIMVCAMAREIKNHNTVFHGVSSHMPMIAILLAKALHAPQAVHLNIPGGVNPEMKELQKYTSAGSALMTKSKTYLPLAEVFDLSMRGGLDIAFLSGIQFDNRGNVNASVIGDYNKPKVRMPGGAGSAVLIPTAKRAIIWRTKHDRRTFVEKVDFVTTRGNVDKIITPLCIFKMYKGELILESIHPTSSIEEVAENTGFPIRYIEIKTTPLPTEEELRLLNIIDPQDYRNIEFA</sequence>
<organism evidence="2 3">
    <name type="scientific">Defluviitalea raffinosedens</name>
    <dbReference type="NCBI Taxonomy" id="1450156"/>
    <lineage>
        <taxon>Bacteria</taxon>
        <taxon>Bacillati</taxon>
        <taxon>Bacillota</taxon>
        <taxon>Clostridia</taxon>
        <taxon>Lachnospirales</taxon>
        <taxon>Defluviitaleaceae</taxon>
        <taxon>Defluviitalea</taxon>
    </lineage>
</organism>
<proteinExistence type="inferred from homology"/>
<dbReference type="RefSeq" id="WP_158741221.1">
    <property type="nucleotide sequence ID" value="NZ_JAFBEP010000016.1"/>
</dbReference>
<comment type="similarity">
    <text evidence="1">Belongs to the 3-oxoacid CoA-transferase subunit B family.</text>
</comment>
<evidence type="ECO:0000313" key="2">
    <source>
        <dbReference type="EMBL" id="KAE9632043.1"/>
    </source>
</evidence>
<dbReference type="OrthoDB" id="9805230at2"/>
<dbReference type="Gene3D" id="3.40.1080.10">
    <property type="entry name" value="Glutaconate Coenzyme A-transferase"/>
    <property type="match status" value="1"/>
</dbReference>
<dbReference type="Proteomes" id="UP000483018">
    <property type="component" value="Unassembled WGS sequence"/>
</dbReference>
<protein>
    <submittedName>
        <fullName evidence="2">CoA-transferase</fullName>
    </submittedName>
</protein>
<dbReference type="Pfam" id="PF01144">
    <property type="entry name" value="CoA_trans"/>
    <property type="match status" value="1"/>
</dbReference>
<comment type="caution">
    <text evidence="2">The sequence shown here is derived from an EMBL/GenBank/DDBJ whole genome shotgun (WGS) entry which is preliminary data.</text>
</comment>
<accession>A0A7C8HDQ7</accession>
<dbReference type="InterPro" id="IPR004165">
    <property type="entry name" value="CoA_trans_fam_I"/>
</dbReference>
<dbReference type="SMART" id="SM00882">
    <property type="entry name" value="CoA_trans"/>
    <property type="match status" value="1"/>
</dbReference>
<keyword evidence="3" id="KW-1185">Reference proteome</keyword>
<evidence type="ECO:0000313" key="3">
    <source>
        <dbReference type="Proteomes" id="UP000483018"/>
    </source>
</evidence>
<dbReference type="GO" id="GO:0008410">
    <property type="term" value="F:CoA-transferase activity"/>
    <property type="evidence" value="ECO:0007669"/>
    <property type="project" value="InterPro"/>
</dbReference>
<gene>
    <name evidence="2" type="ORF">GND95_11065</name>
</gene>
<dbReference type="InterPro" id="IPR037171">
    <property type="entry name" value="NagB/RpiA_transferase-like"/>
</dbReference>
<keyword evidence="2" id="KW-0808">Transferase</keyword>